<dbReference type="Proteomes" id="UP001595660">
    <property type="component" value="Unassembled WGS sequence"/>
</dbReference>
<evidence type="ECO:0000256" key="4">
    <source>
        <dbReference type="ARBA" id="ARBA00022741"/>
    </source>
</evidence>
<dbReference type="InterPro" id="IPR050388">
    <property type="entry name" value="ABC_Ni/Peptide_Import"/>
</dbReference>
<dbReference type="GeneID" id="69118970"/>
<keyword evidence="7" id="KW-0406">Ion transport</keyword>
<dbReference type="PANTHER" id="PTHR43297:SF13">
    <property type="entry name" value="NICKEL ABC TRANSPORTER, ATP-BINDING PROTEIN"/>
    <property type="match status" value="1"/>
</dbReference>
<evidence type="ECO:0000256" key="5">
    <source>
        <dbReference type="ARBA" id="ARBA00022840"/>
    </source>
</evidence>
<comment type="catalytic activity">
    <reaction evidence="12">
        <text>Ni(2+)(out) + ATP + H2O = Ni(2+)(in) + ADP + phosphate + H(+)</text>
        <dbReference type="Rhea" id="RHEA:15557"/>
        <dbReference type="ChEBI" id="CHEBI:15377"/>
        <dbReference type="ChEBI" id="CHEBI:15378"/>
        <dbReference type="ChEBI" id="CHEBI:30616"/>
        <dbReference type="ChEBI" id="CHEBI:43474"/>
        <dbReference type="ChEBI" id="CHEBI:49786"/>
        <dbReference type="ChEBI" id="CHEBI:456216"/>
        <dbReference type="EC" id="7.2.2.11"/>
    </reaction>
    <physiologicalReaction direction="left-to-right" evidence="12">
        <dbReference type="Rhea" id="RHEA:15558"/>
    </physiologicalReaction>
</comment>
<evidence type="ECO:0000256" key="6">
    <source>
        <dbReference type="ARBA" id="ARBA00022967"/>
    </source>
</evidence>
<evidence type="ECO:0000313" key="15">
    <source>
        <dbReference type="Proteomes" id="UP001595660"/>
    </source>
</evidence>
<organism evidence="14 15">
    <name type="scientific">Halobacterium litoreum</name>
    <dbReference type="NCBI Taxonomy" id="2039234"/>
    <lineage>
        <taxon>Archaea</taxon>
        <taxon>Methanobacteriati</taxon>
        <taxon>Methanobacteriota</taxon>
        <taxon>Stenosarchaea group</taxon>
        <taxon>Halobacteria</taxon>
        <taxon>Halobacteriales</taxon>
        <taxon>Halobacteriaceae</taxon>
        <taxon>Halobacterium</taxon>
    </lineage>
</organism>
<evidence type="ECO:0000256" key="3">
    <source>
        <dbReference type="ARBA" id="ARBA00022475"/>
    </source>
</evidence>
<dbReference type="PANTHER" id="PTHR43297">
    <property type="entry name" value="OLIGOPEPTIDE TRANSPORT ATP-BINDING PROTEIN APPD"/>
    <property type="match status" value="1"/>
</dbReference>
<dbReference type="GO" id="GO:0005524">
    <property type="term" value="F:ATP binding"/>
    <property type="evidence" value="ECO:0007669"/>
    <property type="project" value="UniProtKB-KW"/>
</dbReference>
<dbReference type="InterPro" id="IPR013563">
    <property type="entry name" value="Oligopep_ABC_C"/>
</dbReference>
<dbReference type="Pfam" id="PF08352">
    <property type="entry name" value="oligo_HPY"/>
    <property type="match status" value="2"/>
</dbReference>
<evidence type="ECO:0000256" key="2">
    <source>
        <dbReference type="ARBA" id="ARBA00022448"/>
    </source>
</evidence>
<dbReference type="InterPro" id="IPR003439">
    <property type="entry name" value="ABC_transporter-like_ATP-bd"/>
</dbReference>
<dbReference type="NCBIfam" id="TIGR01727">
    <property type="entry name" value="oligo_HPY"/>
    <property type="match status" value="2"/>
</dbReference>
<evidence type="ECO:0000256" key="8">
    <source>
        <dbReference type="ARBA" id="ARBA00023136"/>
    </source>
</evidence>
<keyword evidence="8" id="KW-0472">Membrane</keyword>
<name>A0ABD5NFN6_9EURY</name>
<evidence type="ECO:0000313" key="14">
    <source>
        <dbReference type="EMBL" id="MFC3478031.1"/>
    </source>
</evidence>
<dbReference type="Gene3D" id="3.40.50.300">
    <property type="entry name" value="P-loop containing nucleotide triphosphate hydrolases"/>
    <property type="match status" value="3"/>
</dbReference>
<dbReference type="EC" id="7.2.2.11" evidence="10"/>
<accession>A0ABD5NFN6</accession>
<dbReference type="InterPro" id="IPR027417">
    <property type="entry name" value="P-loop_NTPase"/>
</dbReference>
<sequence length="909" mass="99486">MTDLLSLSGLRTQFKTERGAVKAVDGIDLTIEEGETVGLVGESGSGKSVTALSAMDLVDDPGEVVDGYVTFRGADLAADIADEFDGAVVPYPFDLVDAVREVVADLDVGDRVDTTPAELRGMADDLAGLDDPAGLADELRDAADRLDDDATPSVVADALDDALDEATDGFVYFDDRARERYQNGAAATDAGVEDGVIDLTAAPEEAMRKVRGGEMGMIFQDPMTSLNPAVTVGEQVAESLRLHQYGGRKRDTWLNAIREILPKIGGREHDEEVMEDVVDILTEVGIPEATTRLEEYPHEFSGGMRQRVLIAIALACQPSLLVADEPTTALDVTIQAQILDLIDDLQDEFGMSVLMITHDLGVVAETCDRVAVMYAGEIVEEGPVEEIFHNPSHPYTYTLLESIPTEEKDRLTPIEGNVPDLIDMPDGCHFADRCPWVQPECREGEIPYLQHGSEDVDHRSKCILPSFDESEYGTQGVTSATDTDIGDPIVEIEGLRKYYEQEDGLLDRFFPGEKPSVKAVDGVSLDVHEGETLGLVGESGCGKSTAGRAILNLDAPTDGTVVFAGQDLGDLSKSELREKRKDMQMVFQDPMSSLDPRMTVGQTIMEPLKIHGLAKGRRRQRVFELLEEVGLDRSQYDRYPHEMSGGQRQRVGIARALAVDPDFIVADEPVSALDVSVQAQIINLMEDLQEEFGLTYLFIAHDLSVVRHISDRVAVMYLGEIVEVAETSALFDDPRHPYTNALLSAIPEPDPRADTGDRTILKGDVPSPIDPPSGCHFRTRCPSVIPPEDLDIEQERYREAMFYRQRVESRDIDLEAVREEAAEASEPARAVADGGSGFAAVLDREFFDGPLSGRARDAVDESYRHLEDGDWDAAEDVLEETFESVCERKDPALGDSDHPAACHLFEDAE</sequence>
<dbReference type="InterPro" id="IPR003593">
    <property type="entry name" value="AAA+_ATPase"/>
</dbReference>
<evidence type="ECO:0000256" key="12">
    <source>
        <dbReference type="ARBA" id="ARBA00048610"/>
    </source>
</evidence>
<proteinExistence type="predicted"/>
<dbReference type="SUPFAM" id="SSF52540">
    <property type="entry name" value="P-loop containing nucleoside triphosphate hydrolases"/>
    <property type="match status" value="3"/>
</dbReference>
<dbReference type="PROSITE" id="PS50893">
    <property type="entry name" value="ABC_TRANSPORTER_2"/>
    <property type="match status" value="2"/>
</dbReference>
<keyword evidence="2" id="KW-0813">Transport</keyword>
<feature type="domain" description="ABC transporter" evidence="13">
    <location>
        <begin position="490"/>
        <end position="743"/>
    </location>
</feature>
<gene>
    <name evidence="14" type="ORF">ACFOKC_09875</name>
</gene>
<dbReference type="PROSITE" id="PS00211">
    <property type="entry name" value="ABC_TRANSPORTER_1"/>
    <property type="match status" value="2"/>
</dbReference>
<reference evidence="14 15" key="1">
    <citation type="journal article" date="2019" name="Int. J. Syst. Evol. Microbiol.">
        <title>The Global Catalogue of Microorganisms (GCM) 10K type strain sequencing project: providing services to taxonomists for standard genome sequencing and annotation.</title>
        <authorList>
            <consortium name="The Broad Institute Genomics Platform"/>
            <consortium name="The Broad Institute Genome Sequencing Center for Infectious Disease"/>
            <person name="Wu L."/>
            <person name="Ma J."/>
        </authorList>
    </citation>
    <scope>NUCLEOTIDE SEQUENCE [LARGE SCALE GENOMIC DNA]</scope>
    <source>
        <strain evidence="14 15">CGMCC 1.12562</strain>
    </source>
</reference>
<comment type="caution">
    <text evidence="14">The sequence shown here is derived from an EMBL/GenBank/DDBJ whole genome shotgun (WGS) entry which is preliminary data.</text>
</comment>
<evidence type="ECO:0000256" key="7">
    <source>
        <dbReference type="ARBA" id="ARBA00023065"/>
    </source>
</evidence>
<dbReference type="Pfam" id="PF00005">
    <property type="entry name" value="ABC_tran"/>
    <property type="match status" value="3"/>
</dbReference>
<dbReference type="GO" id="GO:0015413">
    <property type="term" value="F:ABC-type nickel transporter activity"/>
    <property type="evidence" value="ECO:0007669"/>
    <property type="project" value="UniProtKB-EC"/>
</dbReference>
<keyword evidence="15" id="KW-1185">Reference proteome</keyword>
<dbReference type="FunFam" id="3.40.50.300:FF:000016">
    <property type="entry name" value="Oligopeptide ABC transporter ATP-binding component"/>
    <property type="match status" value="1"/>
</dbReference>
<evidence type="ECO:0000259" key="13">
    <source>
        <dbReference type="PROSITE" id="PS50893"/>
    </source>
</evidence>
<dbReference type="SMART" id="SM00382">
    <property type="entry name" value="AAA"/>
    <property type="match status" value="2"/>
</dbReference>
<protein>
    <recommendedName>
        <fullName evidence="11">Nickel import system ATP-binding protein NikD</fullName>
        <ecNumber evidence="10">7.2.2.11</ecNumber>
    </recommendedName>
</protein>
<evidence type="ECO:0000256" key="11">
    <source>
        <dbReference type="ARBA" id="ARBA00044143"/>
    </source>
</evidence>
<keyword evidence="5 14" id="KW-0067">ATP-binding</keyword>
<evidence type="ECO:0000256" key="10">
    <source>
        <dbReference type="ARBA" id="ARBA00039098"/>
    </source>
</evidence>
<comment type="subcellular location">
    <subcellularLocation>
        <location evidence="1">Cell membrane</location>
        <topology evidence="1">Peripheral membrane protein</topology>
    </subcellularLocation>
</comment>
<dbReference type="GO" id="GO:0005886">
    <property type="term" value="C:plasma membrane"/>
    <property type="evidence" value="ECO:0007669"/>
    <property type="project" value="UniProtKB-SubCell"/>
</dbReference>
<dbReference type="EMBL" id="JBHRWN010000002">
    <property type="protein sequence ID" value="MFC3478031.1"/>
    <property type="molecule type" value="Genomic_DNA"/>
</dbReference>
<evidence type="ECO:0000256" key="1">
    <source>
        <dbReference type="ARBA" id="ARBA00004202"/>
    </source>
</evidence>
<dbReference type="InterPro" id="IPR017871">
    <property type="entry name" value="ABC_transporter-like_CS"/>
</dbReference>
<dbReference type="NCBIfam" id="NF007739">
    <property type="entry name" value="PRK10419.1"/>
    <property type="match status" value="4"/>
</dbReference>
<comment type="subunit">
    <text evidence="9">The complex is composed of two ATP-binding proteins (NikD and NikE), two transmembrane proteins (NikB and NikC) and a solute-binding protein (NikA).</text>
</comment>
<dbReference type="RefSeq" id="WP_232570851.1">
    <property type="nucleotide sequence ID" value="NZ_CP089466.1"/>
</dbReference>
<keyword evidence="4" id="KW-0547">Nucleotide-binding</keyword>
<dbReference type="NCBIfam" id="NF008453">
    <property type="entry name" value="PRK11308.1"/>
    <property type="match status" value="3"/>
</dbReference>
<dbReference type="CDD" id="cd03257">
    <property type="entry name" value="ABC_NikE_OppD_transporters"/>
    <property type="match status" value="2"/>
</dbReference>
<evidence type="ECO:0000256" key="9">
    <source>
        <dbReference type="ARBA" id="ARBA00038669"/>
    </source>
</evidence>
<keyword evidence="6" id="KW-1278">Translocase</keyword>
<keyword evidence="3" id="KW-1003">Cell membrane</keyword>
<feature type="domain" description="ABC transporter" evidence="13">
    <location>
        <begin position="5"/>
        <end position="400"/>
    </location>
</feature>
<dbReference type="AlphaFoldDB" id="A0ABD5NFN6"/>